<comment type="caution">
    <text evidence="2">The sequence shown here is derived from an EMBL/GenBank/DDBJ whole genome shotgun (WGS) entry which is preliminary data.</text>
</comment>
<keyword evidence="3" id="KW-1185">Reference proteome</keyword>
<organism evidence="2 3">
    <name type="scientific">Mycena pura</name>
    <dbReference type="NCBI Taxonomy" id="153505"/>
    <lineage>
        <taxon>Eukaryota</taxon>
        <taxon>Fungi</taxon>
        <taxon>Dikarya</taxon>
        <taxon>Basidiomycota</taxon>
        <taxon>Agaricomycotina</taxon>
        <taxon>Agaricomycetes</taxon>
        <taxon>Agaricomycetidae</taxon>
        <taxon>Agaricales</taxon>
        <taxon>Marasmiineae</taxon>
        <taxon>Mycenaceae</taxon>
        <taxon>Mycena</taxon>
    </lineage>
</organism>
<sequence length="524" mass="56182">MDGRIDFPASGWIPHLFGAKDGGVRETLQEEVRRLLPRWNLHTGHRADRAASRSSSVTRRGAAAASSSSRGFPWGVGGEGPGGSPDNGGLTGCREAVEVLTRNLKKVALLRALNVIQVLLVRHHFPAAQPFVHGQMSVPRARWAPFVLGTVRLGFTLEIPSHQEMPEKFTTTTRAAPSARHPRPLRVTCARLGHLYATRVARALCASPAPPADRPLHATPAVCTPPPHPLYADPAVPLPARSIERARPPLDAPRRRRAFHHPAHAPASARALALDALRCTAPRTLMGAYAGPSRCPAPPPRLPPPRTRLQERARAPSRCPAPPPSLLPRARSCGRVRARSRRPAPPPPCTAPLLMPAPFVRRPRCPDSCMVCVGSVSTPTAAAAALRRMGLPCSARRRPAPPRARSIECARARFRRPALPPPCDAPRRRPAPHASAVALKHPAHALLSVRGCGFDARRRRRCLATPDAPALPPPCDAPRRQPAPHAAGVHVLGFDARRCLAPPPRTLYRACAGSVSTPGAGAAL</sequence>
<dbReference type="AlphaFoldDB" id="A0AAD6YDT1"/>
<accession>A0AAD6YDT1</accession>
<feature type="compositionally biased region" description="Gly residues" evidence="1">
    <location>
        <begin position="74"/>
        <end position="89"/>
    </location>
</feature>
<reference evidence="2" key="1">
    <citation type="submission" date="2023-03" db="EMBL/GenBank/DDBJ databases">
        <title>Massive genome expansion in bonnet fungi (Mycena s.s.) driven by repeated elements and novel gene families across ecological guilds.</title>
        <authorList>
            <consortium name="Lawrence Berkeley National Laboratory"/>
            <person name="Harder C.B."/>
            <person name="Miyauchi S."/>
            <person name="Viragh M."/>
            <person name="Kuo A."/>
            <person name="Thoen E."/>
            <person name="Andreopoulos B."/>
            <person name="Lu D."/>
            <person name="Skrede I."/>
            <person name="Drula E."/>
            <person name="Henrissat B."/>
            <person name="Morin E."/>
            <person name="Kohler A."/>
            <person name="Barry K."/>
            <person name="LaButti K."/>
            <person name="Morin E."/>
            <person name="Salamov A."/>
            <person name="Lipzen A."/>
            <person name="Mereny Z."/>
            <person name="Hegedus B."/>
            <person name="Baldrian P."/>
            <person name="Stursova M."/>
            <person name="Weitz H."/>
            <person name="Taylor A."/>
            <person name="Grigoriev I.V."/>
            <person name="Nagy L.G."/>
            <person name="Martin F."/>
            <person name="Kauserud H."/>
        </authorList>
    </citation>
    <scope>NUCLEOTIDE SEQUENCE</scope>
    <source>
        <strain evidence="2">9144</strain>
    </source>
</reference>
<proteinExistence type="predicted"/>
<evidence type="ECO:0000313" key="2">
    <source>
        <dbReference type="EMBL" id="KAJ7207832.1"/>
    </source>
</evidence>
<feature type="region of interest" description="Disordered" evidence="1">
    <location>
        <begin position="46"/>
        <end position="89"/>
    </location>
</feature>
<dbReference type="EMBL" id="JARJCW010000035">
    <property type="protein sequence ID" value="KAJ7207832.1"/>
    <property type="molecule type" value="Genomic_DNA"/>
</dbReference>
<dbReference type="Proteomes" id="UP001219525">
    <property type="component" value="Unassembled WGS sequence"/>
</dbReference>
<feature type="compositionally biased region" description="Low complexity" evidence="1">
    <location>
        <begin position="52"/>
        <end position="73"/>
    </location>
</feature>
<evidence type="ECO:0000313" key="3">
    <source>
        <dbReference type="Proteomes" id="UP001219525"/>
    </source>
</evidence>
<gene>
    <name evidence="2" type="ORF">GGX14DRAFT_634173</name>
</gene>
<protein>
    <submittedName>
        <fullName evidence="2">Uncharacterized protein</fullName>
    </submittedName>
</protein>
<evidence type="ECO:0000256" key="1">
    <source>
        <dbReference type="SAM" id="MobiDB-lite"/>
    </source>
</evidence>
<name>A0AAD6YDT1_9AGAR</name>